<accession>A0AAN6PQC9</accession>
<comment type="caution">
    <text evidence="1">The sequence shown here is derived from an EMBL/GenBank/DDBJ whole genome shotgun (WGS) entry which is preliminary data.</text>
</comment>
<sequence length="82" mass="8897">GSFYCFSDHSANGQYHPFHEVTGVTGIDATCNNADVLSVSNTFGFASRGPDNLLVSVTWARDQSGCAAKSDVPMREWCEDTF</sequence>
<dbReference type="EMBL" id="MU863750">
    <property type="protein sequence ID" value="KAK4096002.1"/>
    <property type="molecule type" value="Genomic_DNA"/>
</dbReference>
<evidence type="ECO:0000313" key="1">
    <source>
        <dbReference type="EMBL" id="KAK4096002.1"/>
    </source>
</evidence>
<feature type="non-terminal residue" evidence="1">
    <location>
        <position position="82"/>
    </location>
</feature>
<keyword evidence="2" id="KW-1185">Reference proteome</keyword>
<dbReference type="Proteomes" id="UP001305647">
    <property type="component" value="Unassembled WGS sequence"/>
</dbReference>
<protein>
    <submittedName>
        <fullName evidence="1">Uncharacterized protein</fullName>
    </submittedName>
</protein>
<gene>
    <name evidence="1" type="ORF">N658DRAFT_387226</name>
</gene>
<proteinExistence type="predicted"/>
<feature type="non-terminal residue" evidence="1">
    <location>
        <position position="1"/>
    </location>
</feature>
<dbReference type="AlphaFoldDB" id="A0AAN6PQC9"/>
<reference evidence="1" key="1">
    <citation type="journal article" date="2023" name="Mol. Phylogenet. Evol.">
        <title>Genome-scale phylogeny and comparative genomics of the fungal order Sordariales.</title>
        <authorList>
            <person name="Hensen N."/>
            <person name="Bonometti L."/>
            <person name="Westerberg I."/>
            <person name="Brannstrom I.O."/>
            <person name="Guillou S."/>
            <person name="Cros-Aarteil S."/>
            <person name="Calhoun S."/>
            <person name="Haridas S."/>
            <person name="Kuo A."/>
            <person name="Mondo S."/>
            <person name="Pangilinan J."/>
            <person name="Riley R."/>
            <person name="LaButti K."/>
            <person name="Andreopoulos B."/>
            <person name="Lipzen A."/>
            <person name="Chen C."/>
            <person name="Yan M."/>
            <person name="Daum C."/>
            <person name="Ng V."/>
            <person name="Clum A."/>
            <person name="Steindorff A."/>
            <person name="Ohm R.A."/>
            <person name="Martin F."/>
            <person name="Silar P."/>
            <person name="Natvig D.O."/>
            <person name="Lalanne C."/>
            <person name="Gautier V."/>
            <person name="Ament-Velasquez S.L."/>
            <person name="Kruys A."/>
            <person name="Hutchinson M.I."/>
            <person name="Powell A.J."/>
            <person name="Barry K."/>
            <person name="Miller A.N."/>
            <person name="Grigoriev I.V."/>
            <person name="Debuchy R."/>
            <person name="Gladieux P."/>
            <person name="Hiltunen Thoren M."/>
            <person name="Johannesson H."/>
        </authorList>
    </citation>
    <scope>NUCLEOTIDE SEQUENCE</scope>
    <source>
        <strain evidence="1">CBS 757.83</strain>
    </source>
</reference>
<reference evidence="1" key="2">
    <citation type="submission" date="2023-05" db="EMBL/GenBank/DDBJ databases">
        <authorList>
            <consortium name="Lawrence Berkeley National Laboratory"/>
            <person name="Steindorff A."/>
            <person name="Hensen N."/>
            <person name="Bonometti L."/>
            <person name="Westerberg I."/>
            <person name="Brannstrom I.O."/>
            <person name="Guillou S."/>
            <person name="Cros-Aarteil S."/>
            <person name="Calhoun S."/>
            <person name="Haridas S."/>
            <person name="Kuo A."/>
            <person name="Mondo S."/>
            <person name="Pangilinan J."/>
            <person name="Riley R."/>
            <person name="Labutti K."/>
            <person name="Andreopoulos B."/>
            <person name="Lipzen A."/>
            <person name="Chen C."/>
            <person name="Yanf M."/>
            <person name="Daum C."/>
            <person name="Ng V."/>
            <person name="Clum A."/>
            <person name="Ohm R."/>
            <person name="Martin F."/>
            <person name="Silar P."/>
            <person name="Natvig D."/>
            <person name="Lalanne C."/>
            <person name="Gautier V."/>
            <person name="Ament-Velasquez S.L."/>
            <person name="Kruys A."/>
            <person name="Hutchinson M.I."/>
            <person name="Powell A.J."/>
            <person name="Barry K."/>
            <person name="Miller A.N."/>
            <person name="Grigoriev I.V."/>
            <person name="Debuchy R."/>
            <person name="Gladieux P."/>
            <person name="Thoren M.H."/>
            <person name="Johannesson H."/>
        </authorList>
    </citation>
    <scope>NUCLEOTIDE SEQUENCE</scope>
    <source>
        <strain evidence="1">CBS 757.83</strain>
    </source>
</reference>
<evidence type="ECO:0000313" key="2">
    <source>
        <dbReference type="Proteomes" id="UP001305647"/>
    </source>
</evidence>
<organism evidence="1 2">
    <name type="scientific">Parathielavia hyrcaniae</name>
    <dbReference type="NCBI Taxonomy" id="113614"/>
    <lineage>
        <taxon>Eukaryota</taxon>
        <taxon>Fungi</taxon>
        <taxon>Dikarya</taxon>
        <taxon>Ascomycota</taxon>
        <taxon>Pezizomycotina</taxon>
        <taxon>Sordariomycetes</taxon>
        <taxon>Sordariomycetidae</taxon>
        <taxon>Sordariales</taxon>
        <taxon>Chaetomiaceae</taxon>
        <taxon>Parathielavia</taxon>
    </lineage>
</organism>
<name>A0AAN6PQC9_9PEZI</name>